<keyword evidence="1" id="KW-1133">Transmembrane helix</keyword>
<accession>A0A8H4B3W8</accession>
<dbReference type="EMBL" id="WTPW01000028">
    <property type="protein sequence ID" value="KAF0557535.1"/>
    <property type="molecule type" value="Genomic_DNA"/>
</dbReference>
<reference evidence="2 3" key="1">
    <citation type="journal article" date="2019" name="Environ. Microbiol.">
        <title>At the nexus of three kingdoms: the genome of the mycorrhizal fungus Gigaspora margarita provides insights into plant, endobacterial and fungal interactions.</title>
        <authorList>
            <person name="Venice F."/>
            <person name="Ghignone S."/>
            <person name="Salvioli di Fossalunga A."/>
            <person name="Amselem J."/>
            <person name="Novero M."/>
            <person name="Xianan X."/>
            <person name="Sedzielewska Toro K."/>
            <person name="Morin E."/>
            <person name="Lipzen A."/>
            <person name="Grigoriev I.V."/>
            <person name="Henrissat B."/>
            <person name="Martin F.M."/>
            <person name="Bonfante P."/>
        </authorList>
    </citation>
    <scope>NUCLEOTIDE SEQUENCE [LARGE SCALE GENOMIC DNA]</scope>
    <source>
        <strain evidence="2 3">BEG34</strain>
    </source>
</reference>
<evidence type="ECO:0000256" key="1">
    <source>
        <dbReference type="SAM" id="Phobius"/>
    </source>
</evidence>
<name>A0A8H4B3W8_GIGMA</name>
<dbReference type="Proteomes" id="UP000439903">
    <property type="component" value="Unassembled WGS sequence"/>
</dbReference>
<feature type="transmembrane region" description="Helical" evidence="1">
    <location>
        <begin position="63"/>
        <end position="85"/>
    </location>
</feature>
<keyword evidence="1" id="KW-0812">Transmembrane</keyword>
<dbReference type="OrthoDB" id="10404362at2759"/>
<comment type="caution">
    <text evidence="2">The sequence shown here is derived from an EMBL/GenBank/DDBJ whole genome shotgun (WGS) entry which is preliminary data.</text>
</comment>
<dbReference type="AlphaFoldDB" id="A0A8H4B3W8"/>
<sequence>MAINKKISIKIDKKLKEANDSKGDKFIYEDKKIEETNNSKDDKFIYEDKIPISYLLSSESKSLTNILLCIHFILSIPFLVCIRLVQPGTKNLFNLFEFKLRKIEINYIELKVIKRLLMGLHTSTNNHNQSENV</sequence>
<keyword evidence="3" id="KW-1185">Reference proteome</keyword>
<keyword evidence="1" id="KW-0472">Membrane</keyword>
<protein>
    <submittedName>
        <fullName evidence="2">Uncharacterized protein</fullName>
    </submittedName>
</protein>
<proteinExistence type="predicted"/>
<gene>
    <name evidence="2" type="ORF">F8M41_013302</name>
</gene>
<evidence type="ECO:0000313" key="3">
    <source>
        <dbReference type="Proteomes" id="UP000439903"/>
    </source>
</evidence>
<organism evidence="2 3">
    <name type="scientific">Gigaspora margarita</name>
    <dbReference type="NCBI Taxonomy" id="4874"/>
    <lineage>
        <taxon>Eukaryota</taxon>
        <taxon>Fungi</taxon>
        <taxon>Fungi incertae sedis</taxon>
        <taxon>Mucoromycota</taxon>
        <taxon>Glomeromycotina</taxon>
        <taxon>Glomeromycetes</taxon>
        <taxon>Diversisporales</taxon>
        <taxon>Gigasporaceae</taxon>
        <taxon>Gigaspora</taxon>
    </lineage>
</organism>
<evidence type="ECO:0000313" key="2">
    <source>
        <dbReference type="EMBL" id="KAF0557535.1"/>
    </source>
</evidence>